<name>A0A6H0ZP49_9HYPH</name>
<accession>A0A6H0ZP49</accession>
<dbReference type="EMBL" id="CP050898">
    <property type="protein sequence ID" value="QIX22625.1"/>
    <property type="molecule type" value="Genomic_DNA"/>
</dbReference>
<evidence type="ECO:0000313" key="2">
    <source>
        <dbReference type="Proteomes" id="UP000500870"/>
    </source>
</evidence>
<reference evidence="1 2" key="1">
    <citation type="submission" date="2020-04" db="EMBL/GenBank/DDBJ databases">
        <title>FDA dAtabase for Regulatory Grade micrObial Sequences (FDA-ARGOS): Supporting development and validation of Infectious Disease Dx tests.</title>
        <authorList>
            <person name="Sciortino C."/>
            <person name="Tallon L."/>
            <person name="Sadzewicz L."/>
            <person name="Vavikolanu K."/>
            <person name="Mehta A."/>
            <person name="Aluvathingal J."/>
            <person name="Nadendla S."/>
            <person name="Nandy P."/>
            <person name="Geyer C."/>
            <person name="Yan Y."/>
            <person name="Sichtig H."/>
        </authorList>
    </citation>
    <scope>NUCLEOTIDE SEQUENCE [LARGE SCALE GENOMIC DNA]</scope>
    <source>
        <strain evidence="1 2">FDAARGOS_633</strain>
    </source>
</reference>
<proteinExistence type="predicted"/>
<dbReference type="Proteomes" id="UP000500870">
    <property type="component" value="Chromosome 1"/>
</dbReference>
<dbReference type="AlphaFoldDB" id="A0A6H0ZP49"/>
<dbReference type="RefSeq" id="WP_136882530.1">
    <property type="nucleotide sequence ID" value="NZ_CP050898.1"/>
</dbReference>
<gene>
    <name evidence="1" type="ORF">FOB41_16495</name>
</gene>
<organism evidence="1 2">
    <name type="scientific">Agrobacterium pusense</name>
    <dbReference type="NCBI Taxonomy" id="648995"/>
    <lineage>
        <taxon>Bacteria</taxon>
        <taxon>Pseudomonadati</taxon>
        <taxon>Pseudomonadota</taxon>
        <taxon>Alphaproteobacteria</taxon>
        <taxon>Hyphomicrobiales</taxon>
        <taxon>Rhizobiaceae</taxon>
        <taxon>Rhizobium/Agrobacterium group</taxon>
        <taxon>Agrobacterium</taxon>
    </lineage>
</organism>
<protein>
    <submittedName>
        <fullName evidence="1">Uncharacterized protein</fullName>
    </submittedName>
</protein>
<sequence>MIGKKQKRAPEGWGDNTLTSYLEDYRNNQFATFVGKETEVADLTAIDRMLTKMLLNVRDPKPFVPMTFLLRSHSAYRAAAGAVMAGQLFEAQALLRLCLEHAAYGHYLGGDNALWERWMRRHDSDDHRKAVRKEFTAANVEKKLQAADTSLAAAYQTLYERLIDFGAHPNEKGFSMSSNIRRENRDVHIEAVYLHGDGLPLSLALKTTAQVGIAVLRIGQILYPSRFKDLNLDSDLDGIKKRY</sequence>
<evidence type="ECO:0000313" key="1">
    <source>
        <dbReference type="EMBL" id="QIX22625.1"/>
    </source>
</evidence>